<dbReference type="InterPro" id="IPR003358">
    <property type="entry name" value="tRNA_(Gua-N-7)_MeTrfase_Trmb"/>
</dbReference>
<comment type="caution">
    <text evidence="8">The sequence shown here is derived from an EMBL/GenBank/DDBJ whole genome shotgun (WGS) entry which is preliminary data.</text>
</comment>
<keyword evidence="9" id="KW-1185">Reference proteome</keyword>
<dbReference type="NCBIfam" id="TIGR00091">
    <property type="entry name" value="tRNA (guanosine(46)-N7)-methyltransferase TrmB"/>
    <property type="match status" value="1"/>
</dbReference>
<comment type="similarity">
    <text evidence="7">Belongs to the class I-like SAM-binding methyltransferase superfamily. TrmB family.</text>
</comment>
<feature type="binding site" evidence="7">
    <location>
        <position position="166"/>
    </location>
    <ligand>
        <name>substrate</name>
    </ligand>
</feature>
<dbReference type="Proteomes" id="UP001500729">
    <property type="component" value="Unassembled WGS sequence"/>
</dbReference>
<dbReference type="PANTHER" id="PTHR23417">
    <property type="entry name" value="3-DEOXY-D-MANNO-OCTULOSONIC-ACID TRANSFERASE/TRNA GUANINE-N 7 - -METHYLTRANSFERASE"/>
    <property type="match status" value="1"/>
</dbReference>
<dbReference type="EC" id="2.1.1.33" evidence="7"/>
<evidence type="ECO:0000256" key="5">
    <source>
        <dbReference type="ARBA" id="ARBA00022691"/>
    </source>
</evidence>
<dbReference type="InterPro" id="IPR029063">
    <property type="entry name" value="SAM-dependent_MTases_sf"/>
</dbReference>
<sequence>MSSRPGGQCPPTIGGLRYWLLVNASDQQVPFRRTVVSYVQRGERMTSGQQRAWDQYWPDFGAEVTALPEGPLDTTSWFGRQAPVVLEIGSGMGETTAQLAAAAPEVNYLAIEVYKPGLAQLMLRAEKLELTNLRLLRGDAIVLLRDHVEPGSLSEVRIYFPDPWPKKRHHKRRLVQDASVELITSRLAPGGVLHMATDWENYAEQMLEVCQAQPLLRNRYAAEPGGWAPRPDWRPVTKFENRAHDEGRVIHDLIFERI</sequence>
<proteinExistence type="inferred from homology"/>
<keyword evidence="6 7" id="KW-0819">tRNA processing</keyword>
<dbReference type="Gene3D" id="3.40.50.150">
    <property type="entry name" value="Vaccinia Virus protein VP39"/>
    <property type="match status" value="1"/>
</dbReference>
<dbReference type="EMBL" id="BAAAGS010000020">
    <property type="protein sequence ID" value="GAA0531584.1"/>
    <property type="molecule type" value="Genomic_DNA"/>
</dbReference>
<feature type="binding site" evidence="7">
    <location>
        <position position="87"/>
    </location>
    <ligand>
        <name>S-adenosyl-L-methionine</name>
        <dbReference type="ChEBI" id="CHEBI:59789"/>
    </ligand>
</feature>
<feature type="binding site" evidence="7">
    <location>
        <begin position="237"/>
        <end position="240"/>
    </location>
    <ligand>
        <name>substrate</name>
    </ligand>
</feature>
<comment type="caution">
    <text evidence="7">Lacks conserved residue(s) required for the propagation of feature annotation.</text>
</comment>
<evidence type="ECO:0000256" key="3">
    <source>
        <dbReference type="ARBA" id="ARBA00022603"/>
    </source>
</evidence>
<evidence type="ECO:0000256" key="1">
    <source>
        <dbReference type="ARBA" id="ARBA00000142"/>
    </source>
</evidence>
<gene>
    <name evidence="7 8" type="primary">trmB</name>
    <name evidence="8" type="ORF">GCM10009533_33440</name>
</gene>
<feature type="binding site" evidence="7">
    <location>
        <position position="198"/>
    </location>
    <ligand>
        <name>substrate</name>
    </ligand>
</feature>
<dbReference type="InterPro" id="IPR055361">
    <property type="entry name" value="tRNA_methyltr_TrmB_bact"/>
</dbReference>
<comment type="pathway">
    <text evidence="7">tRNA modification; N(7)-methylguanine-tRNA biosynthesis.</text>
</comment>
<evidence type="ECO:0000256" key="7">
    <source>
        <dbReference type="HAMAP-Rule" id="MF_01057"/>
    </source>
</evidence>
<keyword evidence="4 7" id="KW-0808">Transferase</keyword>
<evidence type="ECO:0000256" key="4">
    <source>
        <dbReference type="ARBA" id="ARBA00022679"/>
    </source>
</evidence>
<dbReference type="PANTHER" id="PTHR23417:SF14">
    <property type="entry name" value="PENTACOTRIPEPTIDE-REPEAT REGION OF PRORP DOMAIN-CONTAINING PROTEIN"/>
    <property type="match status" value="1"/>
</dbReference>
<dbReference type="CDD" id="cd02440">
    <property type="entry name" value="AdoMet_MTases"/>
    <property type="match status" value="1"/>
</dbReference>
<protein>
    <recommendedName>
        <fullName evidence="7">tRNA (guanine-N(7)-)-methyltransferase</fullName>
        <ecNumber evidence="7">2.1.1.33</ecNumber>
    </recommendedName>
    <alternativeName>
        <fullName evidence="7">tRNA (guanine(46)-N(7))-methyltransferase</fullName>
    </alternativeName>
    <alternativeName>
        <fullName evidence="7">tRNA(m7G46)-methyltransferase</fullName>
    </alternativeName>
</protein>
<evidence type="ECO:0000256" key="6">
    <source>
        <dbReference type="ARBA" id="ARBA00022694"/>
    </source>
</evidence>
<dbReference type="SUPFAM" id="SSF53335">
    <property type="entry name" value="S-adenosyl-L-methionine-dependent methyltransferases"/>
    <property type="match status" value="1"/>
</dbReference>
<comment type="function">
    <text evidence="2 7">Catalyzes the formation of N(7)-methylguanine at position 46 (m7G46) in tRNA.</text>
</comment>
<keyword evidence="5 7" id="KW-0949">S-adenosyl-L-methionine</keyword>
<keyword evidence="3 7" id="KW-0489">Methyltransferase</keyword>
<accession>A0ABN1D1I2</accession>
<name>A0ABN1D1I2_SACER</name>
<evidence type="ECO:0000256" key="2">
    <source>
        <dbReference type="ARBA" id="ARBA00003015"/>
    </source>
</evidence>
<dbReference type="PROSITE" id="PS51625">
    <property type="entry name" value="SAM_MT_TRMB"/>
    <property type="match status" value="1"/>
</dbReference>
<dbReference type="Pfam" id="PF02390">
    <property type="entry name" value="Methyltransf_4"/>
    <property type="match status" value="1"/>
</dbReference>
<evidence type="ECO:0000313" key="8">
    <source>
        <dbReference type="EMBL" id="GAA0531584.1"/>
    </source>
</evidence>
<comment type="catalytic activity">
    <reaction evidence="1 7">
        <text>guanosine(46) in tRNA + S-adenosyl-L-methionine = N(7)-methylguanosine(46) in tRNA + S-adenosyl-L-homocysteine</text>
        <dbReference type="Rhea" id="RHEA:42708"/>
        <dbReference type="Rhea" id="RHEA-COMP:10188"/>
        <dbReference type="Rhea" id="RHEA-COMP:10189"/>
        <dbReference type="ChEBI" id="CHEBI:57856"/>
        <dbReference type="ChEBI" id="CHEBI:59789"/>
        <dbReference type="ChEBI" id="CHEBI:74269"/>
        <dbReference type="ChEBI" id="CHEBI:74480"/>
        <dbReference type="EC" id="2.1.1.33"/>
    </reaction>
</comment>
<organism evidence="8 9">
    <name type="scientific">Saccharopolyspora erythraea</name>
    <name type="common">Streptomyces erythraeus</name>
    <dbReference type="NCBI Taxonomy" id="1836"/>
    <lineage>
        <taxon>Bacteria</taxon>
        <taxon>Bacillati</taxon>
        <taxon>Actinomycetota</taxon>
        <taxon>Actinomycetes</taxon>
        <taxon>Pseudonocardiales</taxon>
        <taxon>Pseudonocardiaceae</taxon>
        <taxon>Saccharopolyspora</taxon>
    </lineage>
</organism>
<dbReference type="HAMAP" id="MF_01057">
    <property type="entry name" value="tRNA_methyltr_TrmB"/>
    <property type="match status" value="1"/>
</dbReference>
<reference evidence="8 9" key="1">
    <citation type="journal article" date="2019" name="Int. J. Syst. Evol. Microbiol.">
        <title>The Global Catalogue of Microorganisms (GCM) 10K type strain sequencing project: providing services to taxonomists for standard genome sequencing and annotation.</title>
        <authorList>
            <consortium name="The Broad Institute Genomics Platform"/>
            <consortium name="The Broad Institute Genome Sequencing Center for Infectious Disease"/>
            <person name="Wu L."/>
            <person name="Ma J."/>
        </authorList>
    </citation>
    <scope>NUCLEOTIDE SEQUENCE [LARGE SCALE GENOMIC DNA]</scope>
    <source>
        <strain evidence="8 9">JCM 10303</strain>
    </source>
</reference>
<feature type="binding site" evidence="7">
    <location>
        <position position="162"/>
    </location>
    <ligand>
        <name>S-adenosyl-L-methionine</name>
        <dbReference type="ChEBI" id="CHEBI:59789"/>
    </ligand>
</feature>
<feature type="binding site" evidence="7">
    <location>
        <position position="139"/>
    </location>
    <ligand>
        <name>S-adenosyl-L-methionine</name>
        <dbReference type="ChEBI" id="CHEBI:59789"/>
    </ligand>
</feature>
<feature type="binding site" evidence="7">
    <location>
        <position position="112"/>
    </location>
    <ligand>
        <name>S-adenosyl-L-methionine</name>
        <dbReference type="ChEBI" id="CHEBI:59789"/>
    </ligand>
</feature>
<evidence type="ECO:0000313" key="9">
    <source>
        <dbReference type="Proteomes" id="UP001500729"/>
    </source>
</evidence>